<proteinExistence type="predicted"/>
<reference evidence="1" key="1">
    <citation type="submission" date="2018-05" db="EMBL/GenBank/DDBJ databases">
        <authorList>
            <person name="Lanie J.A."/>
            <person name="Ng W.-L."/>
            <person name="Kazmierczak K.M."/>
            <person name="Andrzejewski T.M."/>
            <person name="Davidsen T.M."/>
            <person name="Wayne K.J."/>
            <person name="Tettelin H."/>
            <person name="Glass J.I."/>
            <person name="Rusch D."/>
            <person name="Podicherti R."/>
            <person name="Tsui H.-C.T."/>
            <person name="Winkler M.E."/>
        </authorList>
    </citation>
    <scope>NUCLEOTIDE SEQUENCE</scope>
</reference>
<dbReference type="EMBL" id="UINC01182066">
    <property type="protein sequence ID" value="SVD92074.1"/>
    <property type="molecule type" value="Genomic_DNA"/>
</dbReference>
<feature type="non-terminal residue" evidence="1">
    <location>
        <position position="67"/>
    </location>
</feature>
<protein>
    <submittedName>
        <fullName evidence="1">Uncharacterized protein</fullName>
    </submittedName>
</protein>
<gene>
    <name evidence="1" type="ORF">METZ01_LOCUS444928</name>
</gene>
<evidence type="ECO:0000313" key="1">
    <source>
        <dbReference type="EMBL" id="SVD92074.1"/>
    </source>
</evidence>
<name>A0A382Z987_9ZZZZ</name>
<sequence>MSILDLRVRYFQDSTPVDVPCREENFVHRHIRMPLSLSQTALVLVDVWNVHFIESWIERASKITREV</sequence>
<dbReference type="AlphaFoldDB" id="A0A382Z987"/>
<organism evidence="1">
    <name type="scientific">marine metagenome</name>
    <dbReference type="NCBI Taxonomy" id="408172"/>
    <lineage>
        <taxon>unclassified sequences</taxon>
        <taxon>metagenomes</taxon>
        <taxon>ecological metagenomes</taxon>
    </lineage>
</organism>
<accession>A0A382Z987</accession>